<keyword evidence="5" id="KW-1185">Reference proteome</keyword>
<evidence type="ECO:0000259" key="3">
    <source>
        <dbReference type="SMART" id="SM00943"/>
    </source>
</evidence>
<gene>
    <name evidence="4" type="ORF">E3O32_03305</name>
</gene>
<dbReference type="InterPro" id="IPR051620">
    <property type="entry name" value="ORF904-like_C"/>
</dbReference>
<dbReference type="GO" id="GO:0016787">
    <property type="term" value="F:hydrolase activity"/>
    <property type="evidence" value="ECO:0007669"/>
    <property type="project" value="UniProtKB-KW"/>
</dbReference>
<dbReference type="InterPro" id="IPR027417">
    <property type="entry name" value="P-loop_NTPase"/>
</dbReference>
<dbReference type="SMART" id="SM00942">
    <property type="entry name" value="PriCT_1"/>
    <property type="match status" value="1"/>
</dbReference>
<protein>
    <recommendedName>
        <fullName evidence="6">DNA primase/polymerase bifunctional N-terminal domain-containing protein</fullName>
    </recommendedName>
</protein>
<feature type="domain" description="Primase C-terminal 1" evidence="2">
    <location>
        <begin position="208"/>
        <end position="274"/>
    </location>
</feature>
<evidence type="ECO:0000259" key="2">
    <source>
        <dbReference type="SMART" id="SM00942"/>
    </source>
</evidence>
<accession>A0A4R8WFR2</accession>
<dbReference type="CDD" id="cd04859">
    <property type="entry name" value="Prim_Pol"/>
    <property type="match status" value="1"/>
</dbReference>
<evidence type="ECO:0000256" key="1">
    <source>
        <dbReference type="ARBA" id="ARBA00022801"/>
    </source>
</evidence>
<reference evidence="4 5" key="1">
    <citation type="submission" date="2019-03" db="EMBL/GenBank/DDBJ databases">
        <title>Genomics of glacier-inhabiting Cryobacterium strains.</title>
        <authorList>
            <person name="Liu Q."/>
            <person name="Xin Y.-H."/>
        </authorList>
    </citation>
    <scope>NUCLEOTIDE SEQUENCE [LARGE SCALE GENOMIC DNA]</scope>
    <source>
        <strain evidence="4 5">RHLT2-21</strain>
    </source>
</reference>
<feature type="domain" description="DNA primase/polymerase bifunctional N-terminal" evidence="3">
    <location>
        <begin position="15"/>
        <end position="186"/>
    </location>
</feature>
<dbReference type="EMBL" id="SOFM01000009">
    <property type="protein sequence ID" value="TFC06752.1"/>
    <property type="molecule type" value="Genomic_DNA"/>
</dbReference>
<dbReference type="PANTHER" id="PTHR35372">
    <property type="entry name" value="ATP BINDING PROTEIN-RELATED"/>
    <property type="match status" value="1"/>
</dbReference>
<dbReference type="SUPFAM" id="SSF56747">
    <property type="entry name" value="Prim-pol domain"/>
    <property type="match status" value="1"/>
</dbReference>
<organism evidence="4 5">
    <name type="scientific">Cryobacterium mannosilyticum</name>
    <dbReference type="NCBI Taxonomy" id="1259190"/>
    <lineage>
        <taxon>Bacteria</taxon>
        <taxon>Bacillati</taxon>
        <taxon>Actinomycetota</taxon>
        <taxon>Actinomycetes</taxon>
        <taxon>Micrococcales</taxon>
        <taxon>Microbacteriaceae</taxon>
        <taxon>Cryobacterium</taxon>
    </lineage>
</organism>
<dbReference type="InterPro" id="IPR015330">
    <property type="entry name" value="DNA_primase/pol_bifunc_N"/>
</dbReference>
<dbReference type="InterPro" id="IPR014820">
    <property type="entry name" value="PriCT_1"/>
</dbReference>
<keyword evidence="1" id="KW-0378">Hydrolase</keyword>
<dbReference type="AlphaFoldDB" id="A0A4R8WFR2"/>
<evidence type="ECO:0008006" key="6">
    <source>
        <dbReference type="Google" id="ProtNLM"/>
    </source>
</evidence>
<sequence length="671" mass="72774">MPVDAVDAVVTLDNLEAWVAAGWSIFPCHSIRDGACSCGKSDCGSPGKHPRTFNGVKGASKDIEVVLGWTRKFPACNWGMATGEPSGVVVFDIDVKKTNGFESFDALLVEAGITAPESFTVATGGGGRHIFFKAPDRHIRNRVNFRPGIDVRGDGGYVLLPGSNHISGRTYVLEQSTVLANLPDKLLSLLDSGTSTSNASTIADLTVDQFIEGVEEGERDDKLFKMACKLRRQMGDQRAAITLLVLTAAANSNPPFLEKDALRKIDQAFAQDHSDLIDLDNMPFAAINGELPDFLEDADPAFIRDVAKGVRAAEVRDSVARVRREKRIAKYGDAAAVDGFEFMFGEIAEDVPVWGDGDDLLWTEGGGLMIPSDQGLGKSFTAQQITLGRLGLGPGNLLGLTLHRLAEDKIIVYLALDRPRQIARSMARLFKTEAERAIARQRLRIWTKPVPVDVLGDTHAFADWLQDTFGSNIGDVIVDSVKDLTPANLSNGEVGQALDMAWKECRARGMSTLLLHHERKTGNDDSRANRLPSLDNIYGSVWLTSGMDSVLHIQGKQGANIVTYTHLKPIIELVDPIDAMHDQDKGRTHVIELTKKQGGPSADKVEQVFAFVANRSAGGEVVTAADVEAATGHAPASVRRYINTLLVKERIEEASPYVKATATPATYRAKP</sequence>
<dbReference type="Pfam" id="PF08708">
    <property type="entry name" value="PriCT_1"/>
    <property type="match status" value="1"/>
</dbReference>
<dbReference type="SMART" id="SM00943">
    <property type="entry name" value="Prim-Pol"/>
    <property type="match status" value="1"/>
</dbReference>
<comment type="caution">
    <text evidence="4">The sequence shown here is derived from an EMBL/GenBank/DDBJ whole genome shotgun (WGS) entry which is preliminary data.</text>
</comment>
<dbReference type="PANTHER" id="PTHR35372:SF2">
    <property type="entry name" value="SF3 HELICASE DOMAIN-CONTAINING PROTEIN"/>
    <property type="match status" value="1"/>
</dbReference>
<dbReference type="RefSeq" id="WP_134506998.1">
    <property type="nucleotide sequence ID" value="NZ_SOFM01000009.1"/>
</dbReference>
<name>A0A4R8WFR2_9MICO</name>
<proteinExistence type="predicted"/>
<dbReference type="Proteomes" id="UP000297643">
    <property type="component" value="Unassembled WGS sequence"/>
</dbReference>
<evidence type="ECO:0000313" key="4">
    <source>
        <dbReference type="EMBL" id="TFC06752.1"/>
    </source>
</evidence>
<evidence type="ECO:0000313" key="5">
    <source>
        <dbReference type="Proteomes" id="UP000297643"/>
    </source>
</evidence>
<dbReference type="Pfam" id="PF09250">
    <property type="entry name" value="Prim-Pol"/>
    <property type="match status" value="1"/>
</dbReference>
<dbReference type="Gene3D" id="3.40.50.300">
    <property type="entry name" value="P-loop containing nucleotide triphosphate hydrolases"/>
    <property type="match status" value="1"/>
</dbReference>